<organism evidence="2">
    <name type="scientific">freshwater metagenome</name>
    <dbReference type="NCBI Taxonomy" id="449393"/>
    <lineage>
        <taxon>unclassified sequences</taxon>
        <taxon>metagenomes</taxon>
        <taxon>ecological metagenomes</taxon>
    </lineage>
</organism>
<feature type="compositionally biased region" description="Polar residues" evidence="1">
    <location>
        <begin position="112"/>
        <end position="127"/>
    </location>
</feature>
<reference evidence="2" key="1">
    <citation type="submission" date="2020-05" db="EMBL/GenBank/DDBJ databases">
        <authorList>
            <person name="Chiriac C."/>
            <person name="Salcher M."/>
            <person name="Ghai R."/>
            <person name="Kavagutti S V."/>
        </authorList>
    </citation>
    <scope>NUCLEOTIDE SEQUENCE</scope>
</reference>
<gene>
    <name evidence="2" type="ORF">UFOPK2754_03073</name>
</gene>
<accession>A0A6J6VEJ1</accession>
<evidence type="ECO:0000256" key="1">
    <source>
        <dbReference type="SAM" id="MobiDB-lite"/>
    </source>
</evidence>
<feature type="region of interest" description="Disordered" evidence="1">
    <location>
        <begin position="98"/>
        <end position="130"/>
    </location>
</feature>
<name>A0A6J6VEJ1_9ZZZZ</name>
<proteinExistence type="predicted"/>
<protein>
    <submittedName>
        <fullName evidence="2">Unannotated protein</fullName>
    </submittedName>
</protein>
<dbReference type="EMBL" id="CAEZYR010000179">
    <property type="protein sequence ID" value="CAB4770590.1"/>
    <property type="molecule type" value="Genomic_DNA"/>
</dbReference>
<dbReference type="AlphaFoldDB" id="A0A6J6VEJ1"/>
<sequence>MLSPGVNDVITNGPAPTGARLKLHSAGLAARSAAHLARTPVGEGIMPGSVASNHAKSVQGTVRVTLSVSGPVTSMAWTKAIDDADAWALLGQARSVSHAGAPGWPARWRSRPNLTASASNTVPSLKSTPERSVMVHTVRSAFEVSDCASRGS</sequence>
<evidence type="ECO:0000313" key="2">
    <source>
        <dbReference type="EMBL" id="CAB4770590.1"/>
    </source>
</evidence>